<dbReference type="Gene3D" id="3.40.50.300">
    <property type="entry name" value="P-loop containing nucleotide triphosphate hydrolases"/>
    <property type="match status" value="1"/>
</dbReference>
<dbReference type="Proteomes" id="UP000186156">
    <property type="component" value="Unassembled WGS sequence"/>
</dbReference>
<dbReference type="InterPro" id="IPR027417">
    <property type="entry name" value="P-loop_NTPase"/>
</dbReference>
<dbReference type="STRING" id="252246.SAMN05421799_11461"/>
<gene>
    <name evidence="1" type="ORF">SAMN05421799_11461</name>
</gene>
<evidence type="ECO:0000313" key="1">
    <source>
        <dbReference type="EMBL" id="SIT11318.1"/>
    </source>
</evidence>
<dbReference type="OrthoDB" id="9757917at2"/>
<keyword evidence="2" id="KW-1185">Reference proteome</keyword>
<name>A0A1N7PL59_9BACL</name>
<organism evidence="1 2">
    <name type="scientific">Alicyclobacillus vulcanalis</name>
    <dbReference type="NCBI Taxonomy" id="252246"/>
    <lineage>
        <taxon>Bacteria</taxon>
        <taxon>Bacillati</taxon>
        <taxon>Bacillota</taxon>
        <taxon>Bacilli</taxon>
        <taxon>Bacillales</taxon>
        <taxon>Alicyclobacillaceae</taxon>
        <taxon>Alicyclobacillus</taxon>
    </lineage>
</organism>
<protein>
    <submittedName>
        <fullName evidence="1">Uncharacterized protein</fullName>
    </submittedName>
</protein>
<dbReference type="SUPFAM" id="SSF52540">
    <property type="entry name" value="P-loop containing nucleoside triphosphate hydrolases"/>
    <property type="match status" value="1"/>
</dbReference>
<sequence>MLTDIKLERHAVPYAPVWIPGRERTGNVLVEGGPGTGKTYCLKTMLHQDIQAMVDGQQDCRMIVISPEGSMCDIEDCTSRLQVDWIKIYSRALHVSSPYEKAFFSALRNLLMVSPDDSQSTCDRVLAEYGLLKPFLYCSRQNTKIVSLYTGYQEIDTFIGAAFVHYLACNMSKITMKPTILYVDELHRYAAYAPHAVAKLFECGAEHGISLIAAVQSTEQLNTAESPCLSELVNRNTRFHVKMRTSEDRDTLRLAPNQALWITSTTRHVIEVSPQFRN</sequence>
<evidence type="ECO:0000313" key="2">
    <source>
        <dbReference type="Proteomes" id="UP000186156"/>
    </source>
</evidence>
<dbReference type="RefSeq" id="WP_015759746.1">
    <property type="nucleotide sequence ID" value="NZ_FTOO01000014.1"/>
</dbReference>
<dbReference type="EMBL" id="FTOO01000014">
    <property type="protein sequence ID" value="SIT11318.1"/>
    <property type="molecule type" value="Genomic_DNA"/>
</dbReference>
<proteinExistence type="predicted"/>
<dbReference type="AlphaFoldDB" id="A0A1N7PL59"/>
<accession>A0A1N7PL59</accession>
<reference evidence="2" key="1">
    <citation type="submission" date="2017-01" db="EMBL/GenBank/DDBJ databases">
        <authorList>
            <person name="Varghese N."/>
            <person name="Submissions S."/>
        </authorList>
    </citation>
    <scope>NUCLEOTIDE SEQUENCE [LARGE SCALE GENOMIC DNA]</scope>
    <source>
        <strain evidence="2">DSM 16176</strain>
    </source>
</reference>